<dbReference type="InterPro" id="IPR000232">
    <property type="entry name" value="HSF_DNA-bd"/>
</dbReference>
<dbReference type="GO" id="GO:0003700">
    <property type="term" value="F:DNA-binding transcription factor activity"/>
    <property type="evidence" value="ECO:0007669"/>
    <property type="project" value="InterPro"/>
</dbReference>
<dbReference type="FunFam" id="1.10.10.10:FF:000479">
    <property type="entry name" value="Predicted protein"/>
    <property type="match status" value="1"/>
</dbReference>
<dbReference type="GO" id="GO:0043565">
    <property type="term" value="F:sequence-specific DNA binding"/>
    <property type="evidence" value="ECO:0007669"/>
    <property type="project" value="InterPro"/>
</dbReference>
<organism evidence="7 8">
    <name type="scientific">Chaetoceros tenuissimus</name>
    <dbReference type="NCBI Taxonomy" id="426638"/>
    <lineage>
        <taxon>Eukaryota</taxon>
        <taxon>Sar</taxon>
        <taxon>Stramenopiles</taxon>
        <taxon>Ochrophyta</taxon>
        <taxon>Bacillariophyta</taxon>
        <taxon>Coscinodiscophyceae</taxon>
        <taxon>Chaetocerotophycidae</taxon>
        <taxon>Chaetocerotales</taxon>
        <taxon>Chaetocerotaceae</taxon>
        <taxon>Chaetoceros</taxon>
    </lineage>
</organism>
<dbReference type="EMBL" id="BLLK01000062">
    <property type="protein sequence ID" value="GFH58823.1"/>
    <property type="molecule type" value="Genomic_DNA"/>
</dbReference>
<dbReference type="SMART" id="SM00415">
    <property type="entry name" value="HSF"/>
    <property type="match status" value="1"/>
</dbReference>
<keyword evidence="3" id="KW-0539">Nucleus</keyword>
<feature type="domain" description="HSF-type DNA-binding" evidence="6">
    <location>
        <begin position="76"/>
        <end position="176"/>
    </location>
</feature>
<reference evidence="7 8" key="1">
    <citation type="journal article" date="2021" name="Sci. Rep.">
        <title>The genome of the diatom Chaetoceros tenuissimus carries an ancient integrated fragment of an extant virus.</title>
        <authorList>
            <person name="Hongo Y."/>
            <person name="Kimura K."/>
            <person name="Takaki Y."/>
            <person name="Yoshida Y."/>
            <person name="Baba S."/>
            <person name="Kobayashi G."/>
            <person name="Nagasaki K."/>
            <person name="Hano T."/>
            <person name="Tomaru Y."/>
        </authorList>
    </citation>
    <scope>NUCLEOTIDE SEQUENCE [LARGE SCALE GENOMIC DNA]</scope>
    <source>
        <strain evidence="7 8">NIES-3715</strain>
    </source>
</reference>
<evidence type="ECO:0000256" key="2">
    <source>
        <dbReference type="ARBA" id="ARBA00023125"/>
    </source>
</evidence>
<evidence type="ECO:0000256" key="3">
    <source>
        <dbReference type="ARBA" id="ARBA00023242"/>
    </source>
</evidence>
<accession>A0AAD3D6N5</accession>
<comment type="similarity">
    <text evidence="4">Belongs to the HSF family.</text>
</comment>
<sequence>MCGVSTATRRRSLVDITKQSKAPTDQSSILLPNGEKATNHGKKAVKGCVQHHYTDHAQDMDMMFKTEKAQVSKGGVSVPFPIKLHDMLEHIQNQEHELAHIVSWQPHGRCFLVHKPKLFADKVLGRFFQQKKYASFQRQLNLYGFNRITKGPDRGSYYHELFLRGKKFLCHGINRMKIKGTGARMASNPDAEPDFYKMQPVGIAHTISQLPGKEDWDNQPLIIKSDPLQTSSTTITPSEDNEDEDVDTVFDGMRFHSINGIHESRRHSLMAIHRRNSLVLARELSRRNSLLTPGTTVDTFLEPQPDDNEFFKEMDMLATLGDSSITDDEMVDILDRIIK</sequence>
<comment type="subcellular location">
    <subcellularLocation>
        <location evidence="1">Nucleus</location>
    </subcellularLocation>
</comment>
<dbReference type="InterPro" id="IPR036390">
    <property type="entry name" value="WH_DNA-bd_sf"/>
</dbReference>
<dbReference type="Proteomes" id="UP001054902">
    <property type="component" value="Unassembled WGS sequence"/>
</dbReference>
<protein>
    <recommendedName>
        <fullName evidence="6">HSF-type DNA-binding domain-containing protein</fullName>
    </recommendedName>
</protein>
<evidence type="ECO:0000256" key="1">
    <source>
        <dbReference type="ARBA" id="ARBA00004123"/>
    </source>
</evidence>
<evidence type="ECO:0000256" key="4">
    <source>
        <dbReference type="RuleBase" id="RU004020"/>
    </source>
</evidence>
<dbReference type="Gene3D" id="1.10.10.10">
    <property type="entry name" value="Winged helix-like DNA-binding domain superfamily/Winged helix DNA-binding domain"/>
    <property type="match status" value="1"/>
</dbReference>
<feature type="region of interest" description="Disordered" evidence="5">
    <location>
        <begin position="1"/>
        <end position="38"/>
    </location>
</feature>
<dbReference type="SUPFAM" id="SSF46785">
    <property type="entry name" value="Winged helix' DNA-binding domain"/>
    <property type="match status" value="1"/>
</dbReference>
<name>A0AAD3D6N5_9STRA</name>
<dbReference type="PANTHER" id="PTHR10015:SF206">
    <property type="entry name" value="HSF-TYPE DNA-BINDING DOMAIN-CONTAINING PROTEIN"/>
    <property type="match status" value="1"/>
</dbReference>
<comment type="caution">
    <text evidence="7">The sequence shown here is derived from an EMBL/GenBank/DDBJ whole genome shotgun (WGS) entry which is preliminary data.</text>
</comment>
<dbReference type="AlphaFoldDB" id="A0AAD3D6N5"/>
<feature type="compositionally biased region" description="Polar residues" evidence="5">
    <location>
        <begin position="17"/>
        <end position="30"/>
    </location>
</feature>
<dbReference type="Pfam" id="PF00447">
    <property type="entry name" value="HSF_DNA-bind"/>
    <property type="match status" value="1"/>
</dbReference>
<dbReference type="InterPro" id="IPR036388">
    <property type="entry name" value="WH-like_DNA-bd_sf"/>
</dbReference>
<keyword evidence="2" id="KW-0238">DNA-binding</keyword>
<proteinExistence type="inferred from homology"/>
<evidence type="ECO:0000259" key="6">
    <source>
        <dbReference type="SMART" id="SM00415"/>
    </source>
</evidence>
<keyword evidence="8" id="KW-1185">Reference proteome</keyword>
<dbReference type="GO" id="GO:0005634">
    <property type="term" value="C:nucleus"/>
    <property type="evidence" value="ECO:0007669"/>
    <property type="project" value="UniProtKB-SubCell"/>
</dbReference>
<evidence type="ECO:0000256" key="5">
    <source>
        <dbReference type="SAM" id="MobiDB-lite"/>
    </source>
</evidence>
<dbReference type="PANTHER" id="PTHR10015">
    <property type="entry name" value="HEAT SHOCK TRANSCRIPTION FACTOR"/>
    <property type="match status" value="1"/>
</dbReference>
<gene>
    <name evidence="7" type="ORF">CTEN210_15299</name>
</gene>
<evidence type="ECO:0000313" key="8">
    <source>
        <dbReference type="Proteomes" id="UP001054902"/>
    </source>
</evidence>
<evidence type="ECO:0000313" key="7">
    <source>
        <dbReference type="EMBL" id="GFH58823.1"/>
    </source>
</evidence>